<protein>
    <submittedName>
        <fullName evidence="2">Uncharacterized protein</fullName>
    </submittedName>
</protein>
<accession>A0A385SIV4</accession>
<gene>
    <name evidence="2" type="ORF">D4L85_04350</name>
</gene>
<dbReference type="InterPro" id="IPR046601">
    <property type="entry name" value="DUF6660"/>
</dbReference>
<keyword evidence="1" id="KW-1133">Transmembrane helix</keyword>
<reference evidence="3" key="1">
    <citation type="submission" date="2018-09" db="EMBL/GenBank/DDBJ databases">
        <title>Chryseolinea sp. KIS68-18 isolated from soil.</title>
        <authorList>
            <person name="Weon H.-Y."/>
            <person name="Kwon S.-W."/>
            <person name="Lee S.A."/>
        </authorList>
    </citation>
    <scope>NUCLEOTIDE SEQUENCE [LARGE SCALE GENOMIC DNA]</scope>
    <source>
        <strain evidence="3">KIS68-18</strain>
    </source>
</reference>
<keyword evidence="1" id="KW-0812">Transmembrane</keyword>
<proteinExistence type="predicted"/>
<dbReference type="AlphaFoldDB" id="A0A385SIV4"/>
<dbReference type="KEGG" id="chk:D4L85_04350"/>
<sequence>MIKAPKGPARHKFPANENLLHDDSCYLWYVKLLLILFAFYFSILAGYPCSDADERAQEGTALHLQHAQPGADQCSPFCICACCATSVQLTADAILLTVAPSHNSKFITPYLDRHLVHNQTPVWQPPRHS</sequence>
<evidence type="ECO:0000313" key="3">
    <source>
        <dbReference type="Proteomes" id="UP000266183"/>
    </source>
</evidence>
<dbReference type="Pfam" id="PF20365">
    <property type="entry name" value="DUF6660"/>
    <property type="match status" value="1"/>
</dbReference>
<feature type="transmembrane region" description="Helical" evidence="1">
    <location>
        <begin position="26"/>
        <end position="47"/>
    </location>
</feature>
<organism evidence="2 3">
    <name type="scientific">Chryseolinea soli</name>
    <dbReference type="NCBI Taxonomy" id="2321403"/>
    <lineage>
        <taxon>Bacteria</taxon>
        <taxon>Pseudomonadati</taxon>
        <taxon>Bacteroidota</taxon>
        <taxon>Cytophagia</taxon>
        <taxon>Cytophagales</taxon>
        <taxon>Fulvivirgaceae</taxon>
        <taxon>Chryseolinea</taxon>
    </lineage>
</organism>
<name>A0A385SIV4_9BACT</name>
<keyword evidence="1" id="KW-0472">Membrane</keyword>
<evidence type="ECO:0000256" key="1">
    <source>
        <dbReference type="SAM" id="Phobius"/>
    </source>
</evidence>
<dbReference type="Proteomes" id="UP000266183">
    <property type="component" value="Chromosome"/>
</dbReference>
<dbReference type="EMBL" id="CP032382">
    <property type="protein sequence ID" value="AYB29855.1"/>
    <property type="molecule type" value="Genomic_DNA"/>
</dbReference>
<evidence type="ECO:0000313" key="2">
    <source>
        <dbReference type="EMBL" id="AYB29855.1"/>
    </source>
</evidence>
<keyword evidence="3" id="KW-1185">Reference proteome</keyword>